<proteinExistence type="predicted"/>
<keyword evidence="1" id="KW-0547">Nucleotide-binding</keyword>
<reference evidence="6" key="1">
    <citation type="submission" date="2019-10" db="EMBL/GenBank/DDBJ databases">
        <title>Complete mitogenome of the streptophyte green alga Coleochaete scutata (Coleochaetophyceae).</title>
        <authorList>
            <person name="Turmel M."/>
            <person name="Otis C."/>
            <person name="Lemieux C."/>
        </authorList>
    </citation>
    <scope>NUCLEOTIDE SEQUENCE</scope>
</reference>
<dbReference type="SUPFAM" id="SSF52540">
    <property type="entry name" value="P-loop containing nucleoside triphosphate hydrolases"/>
    <property type="match status" value="1"/>
</dbReference>
<dbReference type="InterPro" id="IPR004968">
    <property type="entry name" value="DNA_primase/NTPase_C"/>
</dbReference>
<dbReference type="PANTHER" id="PTHR35372">
    <property type="entry name" value="ATP BINDING PROTEIN-RELATED"/>
    <property type="match status" value="1"/>
</dbReference>
<keyword evidence="4" id="KW-0067">ATP-binding</keyword>
<gene>
    <name evidence="6" type="primary">orf879</name>
</gene>
<dbReference type="GO" id="GO:0004386">
    <property type="term" value="F:helicase activity"/>
    <property type="evidence" value="ECO:0007669"/>
    <property type="project" value="UniProtKB-KW"/>
</dbReference>
<organism evidence="6">
    <name type="scientific">Coleochaete scutata</name>
    <dbReference type="NCBI Taxonomy" id="3125"/>
    <lineage>
        <taxon>Eukaryota</taxon>
        <taxon>Viridiplantae</taxon>
        <taxon>Streptophyta</taxon>
        <taxon>Coleochaetophyceae</taxon>
        <taxon>Coleochaetales</taxon>
        <taxon>Coleochaetaceae</taxon>
        <taxon>Coleochaete</taxon>
    </lineage>
</organism>
<dbReference type="Pfam" id="PF08706">
    <property type="entry name" value="D5_N"/>
    <property type="match status" value="1"/>
</dbReference>
<dbReference type="InterPro" id="IPR014015">
    <property type="entry name" value="Helicase_SF3_DNA-vir"/>
</dbReference>
<name>A0A5P9NVW9_COLSC</name>
<dbReference type="PROSITE" id="PS51206">
    <property type="entry name" value="SF3_HELICASE_1"/>
    <property type="match status" value="1"/>
</dbReference>
<evidence type="ECO:0000256" key="2">
    <source>
        <dbReference type="ARBA" id="ARBA00022801"/>
    </source>
</evidence>
<dbReference type="GO" id="GO:0005524">
    <property type="term" value="F:ATP binding"/>
    <property type="evidence" value="ECO:0007669"/>
    <property type="project" value="UniProtKB-KW"/>
</dbReference>
<dbReference type="InterPro" id="IPR014818">
    <property type="entry name" value="Phage/plasmid_primase_P4_C"/>
</dbReference>
<keyword evidence="3" id="KW-0347">Helicase</keyword>
<dbReference type="Pfam" id="PF03288">
    <property type="entry name" value="Pox_D5"/>
    <property type="match status" value="1"/>
</dbReference>
<evidence type="ECO:0000256" key="4">
    <source>
        <dbReference type="ARBA" id="ARBA00022840"/>
    </source>
</evidence>
<dbReference type="InterPro" id="IPR045455">
    <property type="entry name" value="NrS-1_pol-like_helicase"/>
</dbReference>
<dbReference type="EMBL" id="MN613583">
    <property type="protein sequence ID" value="QFU80109.1"/>
    <property type="molecule type" value="Genomic_DNA"/>
</dbReference>
<dbReference type="Pfam" id="PF19263">
    <property type="entry name" value="DUF5906"/>
    <property type="match status" value="1"/>
</dbReference>
<keyword evidence="2" id="KW-0378">Hydrolase</keyword>
<dbReference type="GeneID" id="42369809"/>
<dbReference type="AlphaFoldDB" id="A0A5P9NVW9"/>
<evidence type="ECO:0000313" key="6">
    <source>
        <dbReference type="EMBL" id="QFU80109.1"/>
    </source>
</evidence>
<sequence length="879" mass="99250">MKFYLNVDREKFFQNNKKTEPIAPVEAAELLIKYSNLKYVKLFPSRDSYYLYDECHGYYVKLHGEDLKVYIGRILALADIVKLKSASYVTAVFSNLKVSQKSEAGHPEFSQGIIVFENGALDLAKEKFIPWSPDHFVTSYLPFPYDETASCPTFLNFIRAFCSGHEDRITFIRSFFWAVIHQRTDLQVFLHLRGPGGTGKSTLALIATALVGKEATVTTTLKSLHSDNFEITNLEGKKLILISDTEDYVGDLSVLKSATGGDSLRGRIKYVQGAIDVQIVGMVVIVSNHPLRARDTSNALIRRMRDFLAESVAESRESLISYVNGRWQGPLAEELPAIMNWSLSANPEEAISYLVRMHERVPSLTENLQEAMENINPLLLWTSEEIISGQGAFIGYQVKEGPKAEREGAMRKTLYPTYRTWCGKHGTKPLSHRRFSRELIQTLNTTGLHAELSRKTEGMYIKGVVLRDHVFERDYAYGAPIQLAASTKPAENHSVDAPKNNVPITQVVALPKPTYNPPAHNSVHLRLNPNLYDDYISKLAKTPFKLSLTKEARRLDNSLIGELTNIYCEGRKVVSDDFRASVERVITTDFIKIRDFGGIAYKYKPMGTSPRIIPATYRQSINSTKRVVRDKCYEMMGSKAKEQGMILVDLDIVSCYTAILLGLYQDHLSSLQAAIETVGLWNYIKGEFEKRGRGSVFNKPAVKICVYSSFFMGGSRAMINGILENFRKDLGLSNQEFLNSPFHEECHTIAREVTGEMMNSSIILDFREISERIKKEYLGDSLVGPTGHTYAVSEESFKSAYPNYLQSFEFALLAQTTLETMDTYPKVEIIGHYHDGNVLALPIDSKDEIIGFMLERIGQIGTDLGLRYKQKLEVKRFFS</sequence>
<feature type="domain" description="SF3 helicase" evidence="5">
    <location>
        <begin position="166"/>
        <end position="322"/>
    </location>
</feature>
<dbReference type="InterPro" id="IPR051620">
    <property type="entry name" value="ORF904-like_C"/>
</dbReference>
<dbReference type="RefSeq" id="YP_009710004.1">
    <property type="nucleotide sequence ID" value="NC_045180.1"/>
</dbReference>
<geneLocation type="mitochondrion" evidence="6"/>
<accession>A0A5P9NVW9</accession>
<protein>
    <submittedName>
        <fullName evidence="6">Putative phage/plasmid DNA primase</fullName>
    </submittedName>
</protein>
<evidence type="ECO:0000256" key="3">
    <source>
        <dbReference type="ARBA" id="ARBA00022806"/>
    </source>
</evidence>
<keyword evidence="6" id="KW-0496">Mitochondrion</keyword>
<dbReference type="GO" id="GO:0016787">
    <property type="term" value="F:hydrolase activity"/>
    <property type="evidence" value="ECO:0007669"/>
    <property type="project" value="UniProtKB-KW"/>
</dbReference>
<dbReference type="PANTHER" id="PTHR35372:SF2">
    <property type="entry name" value="SF3 HELICASE DOMAIN-CONTAINING PROTEIN"/>
    <property type="match status" value="1"/>
</dbReference>
<dbReference type="Gene3D" id="3.40.50.300">
    <property type="entry name" value="P-loop containing nucleotide triphosphate hydrolases"/>
    <property type="match status" value="1"/>
</dbReference>
<evidence type="ECO:0000256" key="1">
    <source>
        <dbReference type="ARBA" id="ARBA00022741"/>
    </source>
</evidence>
<dbReference type="InterPro" id="IPR027417">
    <property type="entry name" value="P-loop_NTPase"/>
</dbReference>
<evidence type="ECO:0000259" key="5">
    <source>
        <dbReference type="PROSITE" id="PS51206"/>
    </source>
</evidence>